<dbReference type="SUPFAM" id="SSF54106">
    <property type="entry name" value="LysM domain"/>
    <property type="match status" value="1"/>
</dbReference>
<dbReference type="RefSeq" id="XP_029959715.1">
    <property type="nucleotide sequence ID" value="XM_030103855.1"/>
</dbReference>
<evidence type="ECO:0000259" key="3">
    <source>
        <dbReference type="PROSITE" id="PS51782"/>
    </source>
</evidence>
<gene>
    <name evidence="4" type="primary">lysmd1</name>
</gene>
<dbReference type="Pfam" id="PF01476">
    <property type="entry name" value="LysM"/>
    <property type="match status" value="1"/>
</dbReference>
<sequence length="242" mass="26485">MVLTATRTTTGGRVSQHHPGVCTTMSGARAPSPCRGNPGLLRGSRSKSYGSLIRSPLSPVRQWRLEHTIQPGETLPGLALKYGVSMEEIKRANRLYTNDSIFLKKSLLIPVLSDLDGCSNGADLTEEDCDEARLQNGSSSVRKQEEGEGPASSDLTPVDFLKRLDDLISQSKQAAVKGCHDAEKRVAALEAACASRTSDWRPLTRSQSVISSPRTHQERAAPLTMTKLTKKLRDREDEIFEL</sequence>
<dbReference type="PANTHER" id="PTHR20932">
    <property type="entry name" value="LYSM AND PUTATIVE PEPTIDOGLYCAN-BINDING DOMAIN-CONTAINING PROTEIN"/>
    <property type="match status" value="1"/>
</dbReference>
<dbReference type="OrthoDB" id="2107166at2759"/>
<dbReference type="AlphaFoldDB" id="A0A672H313"/>
<dbReference type="Ensembl" id="ENSSFAT00005022372.1">
    <property type="protein sequence ID" value="ENSSFAP00005021459.1"/>
    <property type="gene ID" value="ENSSFAG00005011206.1"/>
</dbReference>
<evidence type="ECO:0000256" key="2">
    <source>
        <dbReference type="SAM" id="MobiDB-lite"/>
    </source>
</evidence>
<dbReference type="CDD" id="cd00118">
    <property type="entry name" value="LysM"/>
    <property type="match status" value="1"/>
</dbReference>
<feature type="region of interest" description="Disordered" evidence="2">
    <location>
        <begin position="131"/>
        <end position="155"/>
    </location>
</feature>
<accession>A0A672H313</accession>
<dbReference type="OMA" id="PMDFLKR"/>
<dbReference type="PANTHER" id="PTHR20932:SF2">
    <property type="entry name" value="AND PUTATIVE PEPTIDOGLYCAN-BINDING DOMAIN-CONTAINING PROTEIN 1-RELATED"/>
    <property type="match status" value="1"/>
</dbReference>
<dbReference type="CTD" id="388695"/>
<reference evidence="4" key="2">
    <citation type="submission" date="2025-08" db="UniProtKB">
        <authorList>
            <consortium name="Ensembl"/>
        </authorList>
    </citation>
    <scope>IDENTIFICATION</scope>
</reference>
<protein>
    <recommendedName>
        <fullName evidence="1">LysM and putative peptidoglycan-binding domain-containing protein 1</fullName>
    </recommendedName>
</protein>
<dbReference type="InterPro" id="IPR036779">
    <property type="entry name" value="LysM_dom_sf"/>
</dbReference>
<keyword evidence="5" id="KW-1185">Reference proteome</keyword>
<name>A0A672H313_SALFA</name>
<dbReference type="InParanoid" id="A0A672H313"/>
<reference evidence="4" key="3">
    <citation type="submission" date="2025-09" db="UniProtKB">
        <authorList>
            <consortium name="Ensembl"/>
        </authorList>
    </citation>
    <scope>IDENTIFICATION</scope>
</reference>
<dbReference type="Proteomes" id="UP000472267">
    <property type="component" value="Chromosome 11"/>
</dbReference>
<dbReference type="Gene3D" id="3.10.350.10">
    <property type="entry name" value="LysM domain"/>
    <property type="match status" value="1"/>
</dbReference>
<evidence type="ECO:0000256" key="1">
    <source>
        <dbReference type="ARBA" id="ARBA00040996"/>
    </source>
</evidence>
<reference evidence="4" key="1">
    <citation type="submission" date="2019-06" db="EMBL/GenBank/DDBJ databases">
        <authorList>
            <consortium name="Wellcome Sanger Institute Data Sharing"/>
        </authorList>
    </citation>
    <scope>NUCLEOTIDE SEQUENCE [LARGE SCALE GENOMIC DNA]</scope>
</reference>
<dbReference type="InterPro" id="IPR045030">
    <property type="entry name" value="LYSM1-4"/>
</dbReference>
<evidence type="ECO:0000313" key="4">
    <source>
        <dbReference type="Ensembl" id="ENSSFAP00005021459.1"/>
    </source>
</evidence>
<dbReference type="SMART" id="SM00257">
    <property type="entry name" value="LysM"/>
    <property type="match status" value="1"/>
</dbReference>
<dbReference type="GeneID" id="115397493"/>
<evidence type="ECO:0000313" key="5">
    <source>
        <dbReference type="Proteomes" id="UP000472267"/>
    </source>
</evidence>
<dbReference type="InterPro" id="IPR018392">
    <property type="entry name" value="LysM"/>
</dbReference>
<dbReference type="PROSITE" id="PS51782">
    <property type="entry name" value="LYSM"/>
    <property type="match status" value="1"/>
</dbReference>
<organism evidence="4 5">
    <name type="scientific">Salarias fasciatus</name>
    <name type="common">Jewelled blenny</name>
    <name type="synonym">Blennius fasciatus</name>
    <dbReference type="NCBI Taxonomy" id="181472"/>
    <lineage>
        <taxon>Eukaryota</taxon>
        <taxon>Metazoa</taxon>
        <taxon>Chordata</taxon>
        <taxon>Craniata</taxon>
        <taxon>Vertebrata</taxon>
        <taxon>Euteleostomi</taxon>
        <taxon>Actinopterygii</taxon>
        <taxon>Neopterygii</taxon>
        <taxon>Teleostei</taxon>
        <taxon>Neoteleostei</taxon>
        <taxon>Acanthomorphata</taxon>
        <taxon>Ovalentaria</taxon>
        <taxon>Blenniimorphae</taxon>
        <taxon>Blenniiformes</taxon>
        <taxon>Blennioidei</taxon>
        <taxon>Blenniidae</taxon>
        <taxon>Salariinae</taxon>
        <taxon>Salarias</taxon>
    </lineage>
</organism>
<proteinExistence type="predicted"/>
<feature type="domain" description="LysM" evidence="3">
    <location>
        <begin position="65"/>
        <end position="109"/>
    </location>
</feature>